<dbReference type="EMBL" id="JAYMYS010000003">
    <property type="protein sequence ID" value="KAK7401543.1"/>
    <property type="molecule type" value="Genomic_DNA"/>
</dbReference>
<dbReference type="AlphaFoldDB" id="A0AAN9XPD4"/>
<dbReference type="InterPro" id="IPR017451">
    <property type="entry name" value="F-box-assoc_interact_dom"/>
</dbReference>
<dbReference type="InterPro" id="IPR036047">
    <property type="entry name" value="F-box-like_dom_sf"/>
</dbReference>
<proteinExistence type="predicted"/>
<evidence type="ECO:0000313" key="2">
    <source>
        <dbReference type="EMBL" id="KAK7401543.1"/>
    </source>
</evidence>
<dbReference type="InterPro" id="IPR001810">
    <property type="entry name" value="F-box_dom"/>
</dbReference>
<gene>
    <name evidence="2" type="ORF">VNO78_13104</name>
</gene>
<protein>
    <recommendedName>
        <fullName evidence="1">F-box domain-containing protein</fullName>
    </recommendedName>
</protein>
<dbReference type="Pfam" id="PF00646">
    <property type="entry name" value="F-box"/>
    <property type="match status" value="1"/>
</dbReference>
<feature type="domain" description="F-box" evidence="1">
    <location>
        <begin position="11"/>
        <end position="51"/>
    </location>
</feature>
<keyword evidence="3" id="KW-1185">Reference proteome</keyword>
<accession>A0AAN9XPD4</accession>
<dbReference type="SUPFAM" id="SSF81383">
    <property type="entry name" value="F-box domain"/>
    <property type="match status" value="1"/>
</dbReference>
<dbReference type="InterPro" id="IPR050796">
    <property type="entry name" value="SCF_F-box_component"/>
</dbReference>
<evidence type="ECO:0000259" key="1">
    <source>
        <dbReference type="SMART" id="SM00256"/>
    </source>
</evidence>
<dbReference type="InterPro" id="IPR006527">
    <property type="entry name" value="F-box-assoc_dom_typ1"/>
</dbReference>
<dbReference type="PANTHER" id="PTHR31672">
    <property type="entry name" value="BNACNNG10540D PROTEIN"/>
    <property type="match status" value="1"/>
</dbReference>
<dbReference type="Proteomes" id="UP001386955">
    <property type="component" value="Unassembled WGS sequence"/>
</dbReference>
<evidence type="ECO:0000313" key="3">
    <source>
        <dbReference type="Proteomes" id="UP001386955"/>
    </source>
</evidence>
<dbReference type="NCBIfam" id="TIGR01640">
    <property type="entry name" value="F_box_assoc_1"/>
    <property type="match status" value="1"/>
</dbReference>
<comment type="caution">
    <text evidence="2">The sequence shown here is derived from an EMBL/GenBank/DDBJ whole genome shotgun (WGS) entry which is preliminary data.</text>
</comment>
<name>A0AAN9XPD4_PSOTE</name>
<dbReference type="Pfam" id="PF07734">
    <property type="entry name" value="FBA_1"/>
    <property type="match status" value="1"/>
</dbReference>
<dbReference type="SMART" id="SM00256">
    <property type="entry name" value="FBOX"/>
    <property type="match status" value="1"/>
</dbReference>
<reference evidence="2 3" key="1">
    <citation type="submission" date="2024-01" db="EMBL/GenBank/DDBJ databases">
        <title>The genomes of 5 underutilized Papilionoideae crops provide insights into root nodulation and disease resistanc.</title>
        <authorList>
            <person name="Jiang F."/>
        </authorList>
    </citation>
    <scope>NUCLEOTIDE SEQUENCE [LARGE SCALE GENOMIC DNA]</scope>
    <source>
        <strain evidence="2">DUOXIRENSHENG_FW03</strain>
        <tissue evidence="2">Leaves</tissue>
    </source>
</reference>
<organism evidence="2 3">
    <name type="scientific">Psophocarpus tetragonolobus</name>
    <name type="common">Winged bean</name>
    <name type="synonym">Dolichos tetragonolobus</name>
    <dbReference type="NCBI Taxonomy" id="3891"/>
    <lineage>
        <taxon>Eukaryota</taxon>
        <taxon>Viridiplantae</taxon>
        <taxon>Streptophyta</taxon>
        <taxon>Embryophyta</taxon>
        <taxon>Tracheophyta</taxon>
        <taxon>Spermatophyta</taxon>
        <taxon>Magnoliopsida</taxon>
        <taxon>eudicotyledons</taxon>
        <taxon>Gunneridae</taxon>
        <taxon>Pentapetalae</taxon>
        <taxon>rosids</taxon>
        <taxon>fabids</taxon>
        <taxon>Fabales</taxon>
        <taxon>Fabaceae</taxon>
        <taxon>Papilionoideae</taxon>
        <taxon>50 kb inversion clade</taxon>
        <taxon>NPAAA clade</taxon>
        <taxon>indigoferoid/millettioid clade</taxon>
        <taxon>Phaseoleae</taxon>
        <taxon>Psophocarpus</taxon>
    </lineage>
</organism>
<dbReference type="PANTHER" id="PTHR31672:SF13">
    <property type="entry name" value="F-BOX PROTEIN CPR30-LIKE"/>
    <property type="match status" value="1"/>
</dbReference>
<sequence length="380" mass="43716">MNVTLPLSLTIPDELIEEIMLKLPVKSLIRFKCLSKSFLFIISDPQFAKSHFNLSAAPTYRLLNFNKDYELNAIDIDAPLHDDSAQVVFNSLHPSCLPNRGRMVQIVGSCRGFILLQIKQFNEINFSLNLASFVIWNPSTGLHKQIMYNELMHHSRRLCGIGYDSSIDDYVVALVTTQSQNTMRIQCFSFRKKSWKVYEHNVVYYYPICSLNGEFLNGALHWLVGSYDNLNIVILALNVKENTLLEIALPYDLTSGLELERYFLYPLGVIGECLCLCFMNRETRMLETWTMKDYNVPSSWTKSFVLSRHLNTLSVFYPICFTANGQILGTDGDGMLAKFNDKGEFLEHRIYEKHGIKDLLYNGFYKETLLSLPEDIERGE</sequence>